<evidence type="ECO:0000256" key="1">
    <source>
        <dbReference type="SAM" id="Phobius"/>
    </source>
</evidence>
<name>A0A1M2W376_TRAPU</name>
<comment type="caution">
    <text evidence="3">The sequence shown here is derived from an EMBL/GenBank/DDBJ whole genome shotgun (WGS) entry which is preliminary data.</text>
</comment>
<dbReference type="InterPro" id="IPR045340">
    <property type="entry name" value="DUF6533"/>
</dbReference>
<reference evidence="3 4" key="1">
    <citation type="submission" date="2016-10" db="EMBL/GenBank/DDBJ databases">
        <title>Genome sequence of the basidiomycete white-rot fungus Trametes pubescens.</title>
        <authorList>
            <person name="Makela M.R."/>
            <person name="Granchi Z."/>
            <person name="Peng M."/>
            <person name="De Vries R.P."/>
            <person name="Grigoriev I."/>
            <person name="Riley R."/>
            <person name="Hilden K."/>
        </authorList>
    </citation>
    <scope>NUCLEOTIDE SEQUENCE [LARGE SCALE GENOMIC DNA]</scope>
    <source>
        <strain evidence="3 4">FBCC735</strain>
    </source>
</reference>
<gene>
    <name evidence="3" type="ORF">TRAPUB_9169</name>
</gene>
<accession>A0A1M2W376</accession>
<keyword evidence="1" id="KW-0812">Transmembrane</keyword>
<dbReference type="OrthoDB" id="2758647at2759"/>
<evidence type="ECO:0000259" key="2">
    <source>
        <dbReference type="Pfam" id="PF20151"/>
    </source>
</evidence>
<keyword evidence="4" id="KW-1185">Reference proteome</keyword>
<dbReference type="AlphaFoldDB" id="A0A1M2W376"/>
<proteinExistence type="predicted"/>
<organism evidence="3 4">
    <name type="scientific">Trametes pubescens</name>
    <name type="common">White-rot fungus</name>
    <dbReference type="NCBI Taxonomy" id="154538"/>
    <lineage>
        <taxon>Eukaryota</taxon>
        <taxon>Fungi</taxon>
        <taxon>Dikarya</taxon>
        <taxon>Basidiomycota</taxon>
        <taxon>Agaricomycotina</taxon>
        <taxon>Agaricomycetes</taxon>
        <taxon>Polyporales</taxon>
        <taxon>Polyporaceae</taxon>
        <taxon>Trametes</taxon>
    </lineage>
</organism>
<protein>
    <recommendedName>
        <fullName evidence="2">DUF6533 domain-containing protein</fullName>
    </recommendedName>
</protein>
<evidence type="ECO:0000313" key="4">
    <source>
        <dbReference type="Proteomes" id="UP000184267"/>
    </source>
</evidence>
<dbReference type="EMBL" id="MNAD01000308">
    <property type="protein sequence ID" value="OJT14308.1"/>
    <property type="molecule type" value="Genomic_DNA"/>
</dbReference>
<keyword evidence="1" id="KW-1133">Transmembrane helix</keyword>
<evidence type="ECO:0000313" key="3">
    <source>
        <dbReference type="EMBL" id="OJT14308.1"/>
    </source>
</evidence>
<dbReference type="Proteomes" id="UP000184267">
    <property type="component" value="Unassembled WGS sequence"/>
</dbReference>
<keyword evidence="1" id="KW-0472">Membrane</keyword>
<feature type="transmembrane region" description="Helical" evidence="1">
    <location>
        <begin position="136"/>
        <end position="157"/>
    </location>
</feature>
<feature type="domain" description="DUF6533" evidence="2">
    <location>
        <begin position="2"/>
        <end position="35"/>
    </location>
</feature>
<sequence>MDYMRTFTREVEHVWKRELSTSAALFYLVRYPGLISTLFVVLEETGWAGISDKYAYAKLDISYTTSPAPGCGVTPDMSDAMYENCMSLTSRARLSAVLTDMVVLGITIWKARTTRVQGVKISVKSTMVYILMRDGVLYFGVLLIANLIGLILARFLVVRSPDLQLMRGSSLTPGTL</sequence>
<dbReference type="Pfam" id="PF20151">
    <property type="entry name" value="DUF6533"/>
    <property type="match status" value="1"/>
</dbReference>